<feature type="domain" description="Copper-binding protein MbnP-like" evidence="1">
    <location>
        <begin position="31"/>
        <end position="218"/>
    </location>
</feature>
<reference evidence="3" key="1">
    <citation type="submission" date="2017-04" db="EMBL/GenBank/DDBJ databases">
        <authorList>
            <person name="Varghese N."/>
            <person name="Submissions S."/>
        </authorList>
    </citation>
    <scope>NUCLEOTIDE SEQUENCE [LARGE SCALE GENOMIC DNA]</scope>
    <source>
        <strain evidence="3">DSM 4125</strain>
    </source>
</reference>
<dbReference type="STRING" id="1028.SAMN05661096_02769"/>
<keyword evidence="3" id="KW-1185">Reference proteome</keyword>
<dbReference type="AlphaFoldDB" id="A0A1X7KH09"/>
<sequence length="251" mass="28039">MKNLYILLTASILMFSCNDDMDENIIQEDVSFKFHFHPTVGREEFSTDQAYSINNHEVIFSTVSFYVSNLSLQHKEGQEVTLDNATEEKDDDLFLLVSADKMIYEGVTVPGGEYSNLSFQIGVDTVVNKTIEPSAWPSDHALSEDYPGFAYWSWNSGYKFIVAEGTIDGEAFKYHIGTNALIKDINLSEGFMLLEDGNEIMITYDIAEFFSGIDLSNPENLVNMTFGDPVLAAKIADNVGNSVKIMNGHSM</sequence>
<dbReference type="Pfam" id="PF20243">
    <property type="entry name" value="MbnP"/>
    <property type="match status" value="1"/>
</dbReference>
<proteinExistence type="predicted"/>
<evidence type="ECO:0000313" key="3">
    <source>
        <dbReference type="Proteomes" id="UP000193804"/>
    </source>
</evidence>
<dbReference type="InterPro" id="IPR046863">
    <property type="entry name" value="MbnP-like_dom"/>
</dbReference>
<accession>A0A1X7KH09</accession>
<name>A0A1X7KH09_9BACT</name>
<evidence type="ECO:0000313" key="2">
    <source>
        <dbReference type="EMBL" id="SMG40567.1"/>
    </source>
</evidence>
<dbReference type="PROSITE" id="PS51257">
    <property type="entry name" value="PROKAR_LIPOPROTEIN"/>
    <property type="match status" value="1"/>
</dbReference>
<dbReference type="OrthoDB" id="1422031at2"/>
<organism evidence="2 3">
    <name type="scientific">Marivirga sericea</name>
    <dbReference type="NCBI Taxonomy" id="1028"/>
    <lineage>
        <taxon>Bacteria</taxon>
        <taxon>Pseudomonadati</taxon>
        <taxon>Bacteroidota</taxon>
        <taxon>Cytophagia</taxon>
        <taxon>Cytophagales</taxon>
        <taxon>Marivirgaceae</taxon>
        <taxon>Marivirga</taxon>
    </lineage>
</organism>
<dbReference type="Proteomes" id="UP000193804">
    <property type="component" value="Unassembled WGS sequence"/>
</dbReference>
<dbReference type="EMBL" id="FXAW01000005">
    <property type="protein sequence ID" value="SMG40567.1"/>
    <property type="molecule type" value="Genomic_DNA"/>
</dbReference>
<protein>
    <recommendedName>
        <fullName evidence="1">Copper-binding protein MbnP-like domain-containing protein</fullName>
    </recommendedName>
</protein>
<gene>
    <name evidence="2" type="ORF">SAMN05661096_02769</name>
</gene>
<evidence type="ECO:0000259" key="1">
    <source>
        <dbReference type="Pfam" id="PF20243"/>
    </source>
</evidence>
<dbReference type="RefSeq" id="WP_085517927.1">
    <property type="nucleotide sequence ID" value="NZ_FXAW01000005.1"/>
</dbReference>